<dbReference type="EMBL" id="CP012850">
    <property type="protein sequence ID" value="ALI34449.1"/>
    <property type="molecule type" value="Genomic_DNA"/>
</dbReference>
<dbReference type="KEGG" id="taa:NMY3_00235"/>
<name>A0A654LVQ2_9ARCH</name>
<evidence type="ECO:0000313" key="1">
    <source>
        <dbReference type="EMBL" id="ALI34449.1"/>
    </source>
</evidence>
<accession>A0A654LVQ2</accession>
<dbReference type="Proteomes" id="UP000058925">
    <property type="component" value="Chromosome"/>
</dbReference>
<proteinExistence type="predicted"/>
<sequence length="72" mass="8458">MSFAFTILFTPLRFNLEQSPYAPKRDDTVFDNDIMSRQDLNLFKGVHVIIILVLFNLESYFHGYKILSINDN</sequence>
<reference evidence="2" key="1">
    <citation type="submission" date="2015-10" db="EMBL/GenBank/DDBJ databases">
        <title>Niche specialization of a soil ammonia-oxidizing archaeon, Candidatus Nitrosocosmicus oleophilus.</title>
        <authorList>
            <person name="Jung M.-Y."/>
            <person name="Rhee S.-K."/>
        </authorList>
    </citation>
    <scope>NUCLEOTIDE SEQUENCE [LARGE SCALE GENOMIC DNA]</scope>
    <source>
        <strain evidence="2">MY3</strain>
    </source>
</reference>
<gene>
    <name evidence="1" type="ORF">NMY3_00235</name>
</gene>
<evidence type="ECO:0000313" key="2">
    <source>
        <dbReference type="Proteomes" id="UP000058925"/>
    </source>
</evidence>
<keyword evidence="2" id="KW-1185">Reference proteome</keyword>
<organism evidence="1 2">
    <name type="scientific">Candidatus Nitrosocosmicus oleophilus</name>
    <dbReference type="NCBI Taxonomy" id="1353260"/>
    <lineage>
        <taxon>Archaea</taxon>
        <taxon>Nitrososphaerota</taxon>
        <taxon>Nitrososphaeria</taxon>
        <taxon>Nitrososphaerales</taxon>
        <taxon>Nitrososphaeraceae</taxon>
        <taxon>Candidatus Nitrosocosmicus</taxon>
    </lineage>
</organism>
<dbReference type="AlphaFoldDB" id="A0A654LVQ2"/>
<protein>
    <submittedName>
        <fullName evidence="1">Uncharacterized protein</fullName>
    </submittedName>
</protein>